<dbReference type="PANTHER" id="PTHR46082:SF11">
    <property type="entry name" value="AAA+ ATPASE DOMAIN-CONTAINING PROTEIN-RELATED"/>
    <property type="match status" value="1"/>
</dbReference>
<name>A0A317XHL3_9EURO</name>
<dbReference type="InterPro" id="IPR000845">
    <property type="entry name" value="Nucleoside_phosphorylase_d"/>
</dbReference>
<proteinExistence type="predicted"/>
<reference evidence="2 3" key="1">
    <citation type="submission" date="2016-12" db="EMBL/GenBank/DDBJ databases">
        <title>The genomes of Aspergillus section Nigri reveals drivers in fungal speciation.</title>
        <authorList>
            <consortium name="DOE Joint Genome Institute"/>
            <person name="Vesth T.C."/>
            <person name="Nybo J."/>
            <person name="Theobald S."/>
            <person name="Brandl J."/>
            <person name="Frisvad J.C."/>
            <person name="Nielsen K.F."/>
            <person name="Lyhne E.K."/>
            <person name="Kogle M.E."/>
            <person name="Kuo A."/>
            <person name="Riley R."/>
            <person name="Clum A."/>
            <person name="Nolan M."/>
            <person name="Lipzen A."/>
            <person name="Salamov A."/>
            <person name="Henrissat B."/>
            <person name="Wiebenga A."/>
            <person name="De Vries R.P."/>
            <person name="Grigoriev I.V."/>
            <person name="Mortensen U.H."/>
            <person name="Andersen M.R."/>
            <person name="Baker S.E."/>
        </authorList>
    </citation>
    <scope>NUCLEOTIDE SEQUENCE [LARGE SCALE GENOMIC DNA]</scope>
    <source>
        <strain evidence="2 3">CBS 115572</strain>
    </source>
</reference>
<evidence type="ECO:0000313" key="2">
    <source>
        <dbReference type="EMBL" id="PWY96690.1"/>
    </source>
</evidence>
<feature type="domain" description="Nucleoside phosphorylase" evidence="1">
    <location>
        <begin position="13"/>
        <end position="265"/>
    </location>
</feature>
<dbReference type="GO" id="GO:0003824">
    <property type="term" value="F:catalytic activity"/>
    <property type="evidence" value="ECO:0007669"/>
    <property type="project" value="InterPro"/>
</dbReference>
<gene>
    <name evidence="2" type="ORF">BO94DRAFT_552258</name>
</gene>
<dbReference type="GO" id="GO:0009116">
    <property type="term" value="P:nucleoside metabolic process"/>
    <property type="evidence" value="ECO:0007669"/>
    <property type="project" value="InterPro"/>
</dbReference>
<organism evidence="2 3">
    <name type="scientific">Aspergillus sclerotioniger CBS 115572</name>
    <dbReference type="NCBI Taxonomy" id="1450535"/>
    <lineage>
        <taxon>Eukaryota</taxon>
        <taxon>Fungi</taxon>
        <taxon>Dikarya</taxon>
        <taxon>Ascomycota</taxon>
        <taxon>Pezizomycotina</taxon>
        <taxon>Eurotiomycetes</taxon>
        <taxon>Eurotiomycetidae</taxon>
        <taxon>Eurotiales</taxon>
        <taxon>Aspergillaceae</taxon>
        <taxon>Aspergillus</taxon>
        <taxon>Aspergillus subgen. Circumdati</taxon>
    </lineage>
</organism>
<dbReference type="InterPro" id="IPR035994">
    <property type="entry name" value="Nucleoside_phosphorylase_sf"/>
</dbReference>
<accession>A0A317XHL3</accession>
<protein>
    <submittedName>
        <fullName evidence="2">Purine and uridine phosphorylase</fullName>
    </submittedName>
</protein>
<sequence length="286" mass="30250">MPLSPHPNPTYHLAYITALPSELTAALTLLDTLHGIPQSQPAEDPNAYILGAIGPHNIVMVCLPAGRMGTAAAATVGENLRRTFPGVKYAVLVGIGGGVPRYTEGAESDIRLGDVVVGVPSGGYGGIVSYDCEGRVQLDSPPQKLLGCVTMVNCLMGSARGKRRGEVLGGFWRSWGRGCLACGDAGGEIYRKERTSTLPVVHVGTIASGNTVIGDGVTRDRICERYKGSVLCFEMEAAGLVNCLPCLVVRGISDYADAHKNDEWRPRAIAAAIDSTRMRSIDSLAR</sequence>
<dbReference type="Pfam" id="PF01048">
    <property type="entry name" value="PNP_UDP_1"/>
    <property type="match status" value="1"/>
</dbReference>
<evidence type="ECO:0000313" key="3">
    <source>
        <dbReference type="Proteomes" id="UP000246702"/>
    </source>
</evidence>
<dbReference type="AlphaFoldDB" id="A0A317XHL3"/>
<evidence type="ECO:0000259" key="1">
    <source>
        <dbReference type="Pfam" id="PF01048"/>
    </source>
</evidence>
<dbReference type="OrthoDB" id="1577640at2759"/>
<dbReference type="Proteomes" id="UP000246702">
    <property type="component" value="Unassembled WGS sequence"/>
</dbReference>
<keyword evidence="3" id="KW-1185">Reference proteome</keyword>
<dbReference type="EMBL" id="MSFK01000001">
    <property type="protein sequence ID" value="PWY96690.1"/>
    <property type="molecule type" value="Genomic_DNA"/>
</dbReference>
<dbReference type="SUPFAM" id="SSF53167">
    <property type="entry name" value="Purine and uridine phosphorylases"/>
    <property type="match status" value="1"/>
</dbReference>
<dbReference type="Gene3D" id="3.40.50.1580">
    <property type="entry name" value="Nucleoside phosphorylase domain"/>
    <property type="match status" value="1"/>
</dbReference>
<comment type="caution">
    <text evidence="2">The sequence shown here is derived from an EMBL/GenBank/DDBJ whole genome shotgun (WGS) entry which is preliminary data.</text>
</comment>
<dbReference type="GeneID" id="37115733"/>
<dbReference type="STRING" id="1450535.A0A317XHL3"/>
<dbReference type="InterPro" id="IPR053137">
    <property type="entry name" value="NLR-like"/>
</dbReference>
<dbReference type="RefSeq" id="XP_025473451.1">
    <property type="nucleotide sequence ID" value="XM_025613590.1"/>
</dbReference>
<dbReference type="PANTHER" id="PTHR46082">
    <property type="entry name" value="ATP/GTP-BINDING PROTEIN-RELATED"/>
    <property type="match status" value="1"/>
</dbReference>